<dbReference type="Proteomes" id="UP000616839">
    <property type="component" value="Unassembled WGS sequence"/>
</dbReference>
<dbReference type="PROSITE" id="PS50011">
    <property type="entry name" value="PROTEIN_KINASE_DOM"/>
    <property type="match status" value="1"/>
</dbReference>
<dbReference type="AlphaFoldDB" id="A0A927K8M5"/>
<evidence type="ECO:0000313" key="5">
    <source>
        <dbReference type="EMBL" id="MBD8870998.1"/>
    </source>
</evidence>
<evidence type="ECO:0000259" key="4">
    <source>
        <dbReference type="PROSITE" id="PS50011"/>
    </source>
</evidence>
<dbReference type="InterPro" id="IPR000719">
    <property type="entry name" value="Prot_kinase_dom"/>
</dbReference>
<feature type="compositionally biased region" description="Gly residues" evidence="2">
    <location>
        <begin position="521"/>
        <end position="537"/>
    </location>
</feature>
<feature type="region of interest" description="Disordered" evidence="2">
    <location>
        <begin position="592"/>
        <end position="615"/>
    </location>
</feature>
<reference evidence="5" key="1">
    <citation type="submission" date="2020-09" db="EMBL/GenBank/DDBJ databases">
        <title>Nocardioides sp. strain MJB4 16S ribosomal RNA gene Genome sequencing and assembly.</title>
        <authorList>
            <person name="Kim I."/>
        </authorList>
    </citation>
    <scope>NUCLEOTIDE SEQUENCE</scope>
    <source>
        <strain evidence="5">MJB4</strain>
    </source>
</reference>
<feature type="domain" description="Protein kinase" evidence="4">
    <location>
        <begin position="15"/>
        <end position="298"/>
    </location>
</feature>
<sequence>MPGTMRPGDVLAGRYRLVDLLSEARGGRFWRAWDSVLARHVALHLIAEGDDRAPALMEAARRSATLHDPRLLRVLDADVVDGLCFVVNEWGEGESLDQMLVEGPLTPRRAAWLVSEVGALVAHAHESDIAHGRLVPENVLIDEGGAVKIIGLAVDAALHGLPSTRTAADVVDLAALLYAAMTGKWPGNSGSRVPAAPQEHGWPLRPRQVRAGVPRVLDALCDEVLGAPSAQPGGHDSARAITDALVEYVGDPAAVAEAEAARHRGNPTPRMPGLVGPIPSPAASSTPPTASPTASPTVSPTASPTASPGGPAAATPGPVPPVVPGPGPATGADAGADPDRTAVQAAVSPSAGSAAGPPAGTSADPAAGSDTGPETEPEAGPGADADPGHTDVLEPVPVDAGDASDASDRAEGADGAGRAGRADDSSGATRPATAPAGEPAGDPEQTPGATRPRTEETQAGVPVFYDEIEDVGWMSSQGESAPPPPPPFEETPERPLFAPDPPEGQPVRVSRATGAAPTDHGGPGPDSGSMGGTGTDTGGFWPWETGAGVPAPPTEPGEDPEPVPGRSWLRIAAVIAAVVVLLVVIAYAFDRGRQGGGTPATSDDPEPSPTVTDAQPVRATATDFDPQGDPPAENPELAPLAVDGDAATAWQTSTYRQNFGPGGLKTGVGLLLDLGEVRDVAQVELTFTSSPTAVQLLAADSETAPSDEEGLRTVAEGRAGGNRVTLTPDEPTSARYVVVWLTSLPAVDGGFRGQVAEIQVLA</sequence>
<dbReference type="SMART" id="SM00220">
    <property type="entry name" value="S_TKc"/>
    <property type="match status" value="1"/>
</dbReference>
<dbReference type="RefSeq" id="WP_192144346.1">
    <property type="nucleotide sequence ID" value="NZ_JACYXZ010000005.1"/>
</dbReference>
<dbReference type="EMBL" id="JACYXZ010000005">
    <property type="protein sequence ID" value="MBD8870998.1"/>
    <property type="molecule type" value="Genomic_DNA"/>
</dbReference>
<evidence type="ECO:0000313" key="6">
    <source>
        <dbReference type="Proteomes" id="UP000616839"/>
    </source>
</evidence>
<keyword evidence="3" id="KW-0472">Membrane</keyword>
<proteinExistence type="predicted"/>
<feature type="transmembrane region" description="Helical" evidence="3">
    <location>
        <begin position="568"/>
        <end position="589"/>
    </location>
</feature>
<comment type="caution">
    <text evidence="5">The sequence shown here is derived from an EMBL/GenBank/DDBJ whole genome shotgun (WGS) entry which is preliminary data.</text>
</comment>
<dbReference type="CDD" id="cd13973">
    <property type="entry name" value="PK_MviN-like"/>
    <property type="match status" value="1"/>
</dbReference>
<dbReference type="GO" id="GO:0005524">
    <property type="term" value="F:ATP binding"/>
    <property type="evidence" value="ECO:0007669"/>
    <property type="project" value="InterPro"/>
</dbReference>
<evidence type="ECO:0000256" key="3">
    <source>
        <dbReference type="SAM" id="Phobius"/>
    </source>
</evidence>
<dbReference type="Gene3D" id="3.30.200.20">
    <property type="entry name" value="Phosphorylase Kinase, domain 1"/>
    <property type="match status" value="1"/>
</dbReference>
<keyword evidence="3" id="KW-0812">Transmembrane</keyword>
<accession>A0A927K8M5</accession>
<keyword evidence="6" id="KW-1185">Reference proteome</keyword>
<name>A0A927K8M5_9ACTN</name>
<dbReference type="SUPFAM" id="SSF49785">
    <property type="entry name" value="Galactose-binding domain-like"/>
    <property type="match status" value="1"/>
</dbReference>
<feature type="compositionally biased region" description="Low complexity" evidence="2">
    <location>
        <begin position="281"/>
        <end position="316"/>
    </location>
</feature>
<dbReference type="Gene3D" id="2.60.120.260">
    <property type="entry name" value="Galactose-binding domain-like"/>
    <property type="match status" value="1"/>
</dbReference>
<evidence type="ECO:0000256" key="1">
    <source>
        <dbReference type="ARBA" id="ARBA00023170"/>
    </source>
</evidence>
<protein>
    <recommendedName>
        <fullName evidence="4">Protein kinase domain-containing protein</fullName>
    </recommendedName>
</protein>
<keyword evidence="3" id="KW-1133">Transmembrane helix</keyword>
<organism evidence="5 6">
    <name type="scientific">Nocardioides donggukensis</name>
    <dbReference type="NCBI Taxonomy" id="2774019"/>
    <lineage>
        <taxon>Bacteria</taxon>
        <taxon>Bacillati</taxon>
        <taxon>Actinomycetota</taxon>
        <taxon>Actinomycetes</taxon>
        <taxon>Propionibacteriales</taxon>
        <taxon>Nocardioidaceae</taxon>
        <taxon>Nocardioides</taxon>
    </lineage>
</organism>
<dbReference type="InterPro" id="IPR008979">
    <property type="entry name" value="Galactose-bd-like_sf"/>
</dbReference>
<dbReference type="InterPro" id="IPR011009">
    <property type="entry name" value="Kinase-like_dom_sf"/>
</dbReference>
<dbReference type="Gene3D" id="1.10.510.10">
    <property type="entry name" value="Transferase(Phosphotransferase) domain 1"/>
    <property type="match status" value="1"/>
</dbReference>
<evidence type="ECO:0000256" key="2">
    <source>
        <dbReference type="SAM" id="MobiDB-lite"/>
    </source>
</evidence>
<gene>
    <name evidence="5" type="ORF">IE331_15340</name>
</gene>
<feature type="compositionally biased region" description="Pro residues" evidence="2">
    <location>
        <begin position="317"/>
        <end position="327"/>
    </location>
</feature>
<dbReference type="GO" id="GO:0004672">
    <property type="term" value="F:protein kinase activity"/>
    <property type="evidence" value="ECO:0007669"/>
    <property type="project" value="InterPro"/>
</dbReference>
<feature type="compositionally biased region" description="Low complexity" evidence="2">
    <location>
        <begin position="345"/>
        <end position="369"/>
    </location>
</feature>
<keyword evidence="1" id="KW-0675">Receptor</keyword>
<feature type="region of interest" description="Disordered" evidence="2">
    <location>
        <begin position="260"/>
        <end position="563"/>
    </location>
</feature>
<dbReference type="SUPFAM" id="SSF56112">
    <property type="entry name" value="Protein kinase-like (PK-like)"/>
    <property type="match status" value="1"/>
</dbReference>